<dbReference type="Pfam" id="PF01453">
    <property type="entry name" value="B_lectin"/>
    <property type="match status" value="1"/>
</dbReference>
<feature type="domain" description="Bulb-type lectin" evidence="4">
    <location>
        <begin position="60"/>
        <end position="174"/>
    </location>
</feature>
<evidence type="ECO:0000259" key="4">
    <source>
        <dbReference type="PROSITE" id="PS50927"/>
    </source>
</evidence>
<proteinExistence type="predicted"/>
<evidence type="ECO:0000313" key="6">
    <source>
        <dbReference type="RefSeq" id="XP_021851742.2"/>
    </source>
</evidence>
<dbReference type="PROSITE" id="PS50927">
    <property type="entry name" value="BULB_LECTIN"/>
    <property type="match status" value="1"/>
</dbReference>
<dbReference type="InterPro" id="IPR036426">
    <property type="entry name" value="Bulb-type_lectin_dom_sf"/>
</dbReference>
<dbReference type="KEGG" id="soe:110791296"/>
<evidence type="ECO:0000256" key="3">
    <source>
        <dbReference type="SAM" id="SignalP"/>
    </source>
</evidence>
<organism evidence="5 6">
    <name type="scientific">Spinacia oleracea</name>
    <name type="common">Spinach</name>
    <dbReference type="NCBI Taxonomy" id="3562"/>
    <lineage>
        <taxon>Eukaryota</taxon>
        <taxon>Viridiplantae</taxon>
        <taxon>Streptophyta</taxon>
        <taxon>Embryophyta</taxon>
        <taxon>Tracheophyta</taxon>
        <taxon>Spermatophyta</taxon>
        <taxon>Magnoliopsida</taxon>
        <taxon>eudicotyledons</taxon>
        <taxon>Gunneridae</taxon>
        <taxon>Pentapetalae</taxon>
        <taxon>Caryophyllales</taxon>
        <taxon>Chenopodiaceae</taxon>
        <taxon>Chenopodioideae</taxon>
        <taxon>Anserineae</taxon>
        <taxon>Spinacia</taxon>
    </lineage>
</organism>
<keyword evidence="1 3" id="KW-0732">Signal</keyword>
<dbReference type="SMART" id="SM00108">
    <property type="entry name" value="B_lectin"/>
    <property type="match status" value="1"/>
</dbReference>
<sequence length="456" mass="51033">MLINMSAFPLLLSLCFLVSPSISQDSSSPSPAPAPAPAPFPERSFPPSLFLYINQGDLEDTAGEFDSYFRRVGGIGSPKFSLCLYSFTPNSFTLGIGMDFYPKWVWAANRNDPVHDGATLTLGLDGNLVLADFDDRVVWQTNTSNKGVVGMKMLDNGNLVLHDAKDNYIWQSFDYPSDTLLAGQSLKAGLTNKLVSRASPTSDLEGNYTLEMRPNNVSLYYKSPKNPTPLPYYRIDQSYSTTPSKEFKYYVAVTNFVSHFTFQGIQYITTDWLSSSNQQLADTWYDGTYSFLRLDIDGKLRTYNLDPLNRGIWKVEYTLFMGEPLVGDQKGATECQMPEKCGDFGVCYKEQCVACPSPRGLLGWSEKCAPPNLVCNGGEMNAKYYKVVGVTHFSSMYTEGEGPMQPRKCKAKCTEDCKCVGFFYDEESLRCWIVYDLKTLTQSGNPKHFGYIKVSN</sequence>
<protein>
    <submittedName>
        <fullName evidence="6">EP1-like glycoprotein 3</fullName>
    </submittedName>
</protein>
<feature type="chain" id="PRO_5046803559" evidence="3">
    <location>
        <begin position="24"/>
        <end position="456"/>
    </location>
</feature>
<reference evidence="6" key="2">
    <citation type="submission" date="2025-08" db="UniProtKB">
        <authorList>
            <consortium name="RefSeq"/>
        </authorList>
    </citation>
    <scope>IDENTIFICATION</scope>
    <source>
        <tissue evidence="6">Leaf</tissue>
    </source>
</reference>
<dbReference type="RefSeq" id="XP_021851742.2">
    <property type="nucleotide sequence ID" value="XM_021996050.2"/>
</dbReference>
<feature type="signal peptide" evidence="3">
    <location>
        <begin position="1"/>
        <end position="23"/>
    </location>
</feature>
<keyword evidence="2" id="KW-0325">Glycoprotein</keyword>
<dbReference type="InterPro" id="IPR035446">
    <property type="entry name" value="SLSG/EP1"/>
</dbReference>
<dbReference type="SUPFAM" id="SSF51110">
    <property type="entry name" value="alpha-D-mannose-specific plant lectins"/>
    <property type="match status" value="1"/>
</dbReference>
<evidence type="ECO:0000256" key="1">
    <source>
        <dbReference type="ARBA" id="ARBA00022729"/>
    </source>
</evidence>
<dbReference type="GeneID" id="110791296"/>
<dbReference type="CDD" id="cd00028">
    <property type="entry name" value="B_lectin"/>
    <property type="match status" value="1"/>
</dbReference>
<dbReference type="PANTHER" id="PTHR32444:SF10">
    <property type="entry name" value="CURCULIN-LIKE (MANNOSE-BINDING) LECTIN FAMILY PROTEIN-RELATED"/>
    <property type="match status" value="1"/>
</dbReference>
<dbReference type="Gene3D" id="2.90.10.10">
    <property type="entry name" value="Bulb-type lectin domain"/>
    <property type="match status" value="1"/>
</dbReference>
<evidence type="ECO:0000256" key="2">
    <source>
        <dbReference type="ARBA" id="ARBA00023180"/>
    </source>
</evidence>
<reference evidence="5" key="1">
    <citation type="journal article" date="2021" name="Nat. Commun.">
        <title>Genomic analyses provide insights into spinach domestication and the genetic basis of agronomic traits.</title>
        <authorList>
            <person name="Cai X."/>
            <person name="Sun X."/>
            <person name="Xu C."/>
            <person name="Sun H."/>
            <person name="Wang X."/>
            <person name="Ge C."/>
            <person name="Zhang Z."/>
            <person name="Wang Q."/>
            <person name="Fei Z."/>
            <person name="Jiao C."/>
            <person name="Wang Q."/>
        </authorList>
    </citation>
    <scope>NUCLEOTIDE SEQUENCE [LARGE SCALE GENOMIC DNA]</scope>
    <source>
        <strain evidence="5">cv. Varoflay</strain>
    </source>
</reference>
<keyword evidence="5" id="KW-1185">Reference proteome</keyword>
<name>A0A9R0ILV2_SPIOL</name>
<evidence type="ECO:0000313" key="5">
    <source>
        <dbReference type="Proteomes" id="UP000813463"/>
    </source>
</evidence>
<dbReference type="PANTHER" id="PTHR32444">
    <property type="entry name" value="BULB-TYPE LECTIN DOMAIN-CONTAINING PROTEIN"/>
    <property type="match status" value="1"/>
</dbReference>
<dbReference type="Proteomes" id="UP000813463">
    <property type="component" value="Chromosome 1"/>
</dbReference>
<dbReference type="AlphaFoldDB" id="A0A9R0ILV2"/>
<gene>
    <name evidence="6" type="primary">LOC110791296</name>
</gene>
<accession>A0A9R0ILV2</accession>
<dbReference type="InterPro" id="IPR001480">
    <property type="entry name" value="Bulb-type_lectin_dom"/>
</dbReference>
<dbReference type="PIRSF" id="PIRSF002686">
    <property type="entry name" value="SLG"/>
    <property type="match status" value="1"/>
</dbReference>